<organism evidence="1 2">
    <name type="scientific">Streptomyces laculatispora</name>
    <dbReference type="NCBI Taxonomy" id="887464"/>
    <lineage>
        <taxon>Bacteria</taxon>
        <taxon>Bacillati</taxon>
        <taxon>Actinomycetota</taxon>
        <taxon>Actinomycetes</taxon>
        <taxon>Kitasatosporales</taxon>
        <taxon>Streptomycetaceae</taxon>
        <taxon>Streptomyces</taxon>
    </lineage>
</organism>
<proteinExistence type="predicted"/>
<dbReference type="Proteomes" id="UP001229952">
    <property type="component" value="Chromosome"/>
</dbReference>
<keyword evidence="2" id="KW-1185">Reference proteome</keyword>
<dbReference type="RefSeq" id="WP_306091197.1">
    <property type="nucleotide sequence ID" value="NZ_CP120992.1"/>
</dbReference>
<evidence type="ECO:0000313" key="1">
    <source>
        <dbReference type="EMBL" id="WLQ43747.1"/>
    </source>
</evidence>
<name>A0ABY9IA39_9ACTN</name>
<protein>
    <submittedName>
        <fullName evidence="1">Transposase domain-containing protein</fullName>
    </submittedName>
</protein>
<sequence>MSIGLPAAVFPEQAGQGAVAEAGAREERERSLPSKLMTYRAMASRLGPPSADVAVDYFRRRTLHAGQDA</sequence>
<reference evidence="1 2" key="1">
    <citation type="submission" date="2023-03" db="EMBL/GenBank/DDBJ databases">
        <title>Isolation and description of six Streptomyces strains from soil environments, able to metabolize different microbial glucans.</title>
        <authorList>
            <person name="Widen T."/>
            <person name="Larsbrink J."/>
        </authorList>
    </citation>
    <scope>NUCLEOTIDE SEQUENCE [LARGE SCALE GENOMIC DNA]</scope>
    <source>
        <strain evidence="1 2">Mut2</strain>
    </source>
</reference>
<evidence type="ECO:0000313" key="2">
    <source>
        <dbReference type="Proteomes" id="UP001229952"/>
    </source>
</evidence>
<dbReference type="EMBL" id="CP120992">
    <property type="protein sequence ID" value="WLQ43747.1"/>
    <property type="molecule type" value="Genomic_DNA"/>
</dbReference>
<gene>
    <name evidence="1" type="ORF">P8A22_29795</name>
</gene>
<accession>A0ABY9IA39</accession>